<accession>A0ABU2KB12</accession>
<evidence type="ECO:0000256" key="4">
    <source>
        <dbReference type="ARBA" id="ARBA00022989"/>
    </source>
</evidence>
<keyword evidence="9" id="KW-1185">Reference proteome</keyword>
<feature type="transmembrane region" description="Helical" evidence="7">
    <location>
        <begin position="275"/>
        <end position="307"/>
    </location>
</feature>
<dbReference type="Proteomes" id="UP001183222">
    <property type="component" value="Unassembled WGS sequence"/>
</dbReference>
<feature type="transmembrane region" description="Helical" evidence="7">
    <location>
        <begin position="327"/>
        <end position="344"/>
    </location>
</feature>
<feature type="transmembrane region" description="Helical" evidence="7">
    <location>
        <begin position="425"/>
        <end position="445"/>
    </location>
</feature>
<feature type="transmembrane region" description="Helical" evidence="7">
    <location>
        <begin position="394"/>
        <end position="413"/>
    </location>
</feature>
<feature type="compositionally biased region" description="Basic and acidic residues" evidence="6">
    <location>
        <begin position="1"/>
        <end position="11"/>
    </location>
</feature>
<feature type="transmembrane region" description="Helical" evidence="7">
    <location>
        <begin position="94"/>
        <end position="112"/>
    </location>
</feature>
<organism evidence="8 9">
    <name type="scientific">Blastococcus goldschmidtiae</name>
    <dbReference type="NCBI Taxonomy" id="3075546"/>
    <lineage>
        <taxon>Bacteria</taxon>
        <taxon>Bacillati</taxon>
        <taxon>Actinomycetota</taxon>
        <taxon>Actinomycetes</taxon>
        <taxon>Geodermatophilales</taxon>
        <taxon>Geodermatophilaceae</taxon>
        <taxon>Blastococcus</taxon>
    </lineage>
</organism>
<feature type="region of interest" description="Disordered" evidence="6">
    <location>
        <begin position="1"/>
        <end position="54"/>
    </location>
</feature>
<dbReference type="CDD" id="cd13128">
    <property type="entry name" value="MATE_Wzx_like"/>
    <property type="match status" value="1"/>
</dbReference>
<dbReference type="InterPro" id="IPR050833">
    <property type="entry name" value="Poly_Biosynth_Transport"/>
</dbReference>
<evidence type="ECO:0000256" key="1">
    <source>
        <dbReference type="ARBA" id="ARBA00004651"/>
    </source>
</evidence>
<evidence type="ECO:0000256" key="2">
    <source>
        <dbReference type="ARBA" id="ARBA00022475"/>
    </source>
</evidence>
<evidence type="ECO:0000256" key="6">
    <source>
        <dbReference type="SAM" id="MobiDB-lite"/>
    </source>
</evidence>
<evidence type="ECO:0000256" key="7">
    <source>
        <dbReference type="SAM" id="Phobius"/>
    </source>
</evidence>
<feature type="transmembrane region" description="Helical" evidence="7">
    <location>
        <begin position="133"/>
        <end position="163"/>
    </location>
</feature>
<dbReference type="EMBL" id="JAVREI010000012">
    <property type="protein sequence ID" value="MDT0277384.1"/>
    <property type="molecule type" value="Genomic_DNA"/>
</dbReference>
<dbReference type="RefSeq" id="WP_311346190.1">
    <property type="nucleotide sequence ID" value="NZ_JAVREI010000012.1"/>
</dbReference>
<evidence type="ECO:0000313" key="8">
    <source>
        <dbReference type="EMBL" id="MDT0277384.1"/>
    </source>
</evidence>
<feature type="transmembrane region" description="Helical" evidence="7">
    <location>
        <begin position="356"/>
        <end position="374"/>
    </location>
</feature>
<reference evidence="9" key="1">
    <citation type="submission" date="2023-07" db="EMBL/GenBank/DDBJ databases">
        <title>30 novel species of actinomycetes from the DSMZ collection.</title>
        <authorList>
            <person name="Nouioui I."/>
        </authorList>
    </citation>
    <scope>NUCLEOTIDE SEQUENCE [LARGE SCALE GENOMIC DNA]</scope>
    <source>
        <strain evidence="9">DSM 46792</strain>
    </source>
</reference>
<feature type="transmembrane region" description="Helical" evidence="7">
    <location>
        <begin position="175"/>
        <end position="198"/>
    </location>
</feature>
<dbReference type="PANTHER" id="PTHR30250:SF11">
    <property type="entry name" value="O-ANTIGEN TRANSPORTER-RELATED"/>
    <property type="match status" value="1"/>
</dbReference>
<dbReference type="Pfam" id="PF01943">
    <property type="entry name" value="Polysacc_synt"/>
    <property type="match status" value="1"/>
</dbReference>
<keyword evidence="5 7" id="KW-0472">Membrane</keyword>
<comment type="subcellular location">
    <subcellularLocation>
        <location evidence="1">Cell membrane</location>
        <topology evidence="1">Multi-pass membrane protein</topology>
    </subcellularLocation>
</comment>
<feature type="compositionally biased region" description="Low complexity" evidence="6">
    <location>
        <begin position="29"/>
        <end position="38"/>
    </location>
</feature>
<feature type="transmembrane region" description="Helical" evidence="7">
    <location>
        <begin position="64"/>
        <end position="88"/>
    </location>
</feature>
<dbReference type="InterPro" id="IPR002797">
    <property type="entry name" value="Polysacc_synth"/>
</dbReference>
<protein>
    <submittedName>
        <fullName evidence="8">Flippase</fullName>
    </submittedName>
</protein>
<feature type="transmembrane region" description="Helical" evidence="7">
    <location>
        <begin position="235"/>
        <end position="254"/>
    </location>
</feature>
<feature type="transmembrane region" description="Helical" evidence="7">
    <location>
        <begin position="488"/>
        <end position="506"/>
    </location>
</feature>
<dbReference type="PANTHER" id="PTHR30250">
    <property type="entry name" value="PST FAMILY PREDICTED COLANIC ACID TRANSPORTER"/>
    <property type="match status" value="1"/>
</dbReference>
<keyword evidence="3 7" id="KW-0812">Transmembrane</keyword>
<evidence type="ECO:0000256" key="3">
    <source>
        <dbReference type="ARBA" id="ARBA00022692"/>
    </source>
</evidence>
<keyword evidence="4 7" id="KW-1133">Transmembrane helix</keyword>
<feature type="transmembrane region" description="Helical" evidence="7">
    <location>
        <begin position="451"/>
        <end position="467"/>
    </location>
</feature>
<sequence length="552" mass="59170">MSGQSDRRGGRTDPAAAPGTDAVGGAGGTVDVTAGPAADAVPARDTSEAAANDMRRSHVRGSTLLVVGRVVTIMFTTATAVILVRALTKEDFGAFAYALALASAGRTVLSLGQGKVLSQFMAKYEDQGDHDRMFGAMFLAFGTIIATSILLIGSMLLFPGLLIGSAVDSSTTQRVVLILVVLAPLEAFDQVFLSLFAVFGKPRAIFFRKYLLTPGLRLVIVLILALTGASVTFLAAGYLAAGVIGLAVYVWVFAQTMREAGLLRHLRPRQVVLPFRAVFSFSFPLISSELFLLSLTVGGVFILGAFASATEVADYRAVFNPARLNNAVHTAFLPLFLPLAARLFARSDTEGLRRSYWQTAAFVAVLSFPIFALTGPLAPNLTVLLFGERYAESAVIMAVLAVGYYFSVVLGFNQYTLQVCERIRFLAVAYISVTVLNLALAFLLVHRYGGLGVAIANMSAMVALNLINQWALRKTIGTSLIDARCRRCFLVILVAAVGLWTFQVLVEPGLVVAGLAAAVASLLVLVLSRDAIELGDSFPELRRVKFLRWLVR</sequence>
<name>A0ABU2KB12_9ACTN</name>
<comment type="caution">
    <text evidence="8">The sequence shown here is derived from an EMBL/GenBank/DDBJ whole genome shotgun (WGS) entry which is preliminary data.</text>
</comment>
<proteinExistence type="predicted"/>
<evidence type="ECO:0000256" key="5">
    <source>
        <dbReference type="ARBA" id="ARBA00023136"/>
    </source>
</evidence>
<evidence type="ECO:0000313" key="9">
    <source>
        <dbReference type="Proteomes" id="UP001183222"/>
    </source>
</evidence>
<feature type="transmembrane region" description="Helical" evidence="7">
    <location>
        <begin position="512"/>
        <end position="532"/>
    </location>
</feature>
<gene>
    <name evidence="8" type="ORF">RM425_15885</name>
</gene>
<keyword evidence="2" id="KW-1003">Cell membrane</keyword>
<feature type="transmembrane region" description="Helical" evidence="7">
    <location>
        <begin position="210"/>
        <end position="229"/>
    </location>
</feature>